<dbReference type="PROSITE" id="PS51257">
    <property type="entry name" value="PROKAR_LIPOPROTEIN"/>
    <property type="match status" value="1"/>
</dbReference>
<reference evidence="2" key="1">
    <citation type="submission" date="2023-07" db="EMBL/GenBank/DDBJ databases">
        <title>Genome content predicts the carbon catabolic preferences of heterotrophic bacteria.</title>
        <authorList>
            <person name="Gralka M."/>
        </authorList>
    </citation>
    <scope>NUCLEOTIDE SEQUENCE</scope>
    <source>
        <strain evidence="2">F2M12</strain>
    </source>
</reference>
<evidence type="ECO:0000313" key="3">
    <source>
        <dbReference type="Proteomes" id="UP001170717"/>
    </source>
</evidence>
<dbReference type="EMBL" id="JAUOQI010000012">
    <property type="protein sequence ID" value="MDO6578841.1"/>
    <property type="molecule type" value="Genomic_DNA"/>
</dbReference>
<evidence type="ECO:0000256" key="1">
    <source>
        <dbReference type="SAM" id="SignalP"/>
    </source>
</evidence>
<proteinExistence type="predicted"/>
<keyword evidence="1" id="KW-0732">Signal</keyword>
<dbReference type="AlphaFoldDB" id="A0AAW7Z313"/>
<feature type="chain" id="PRO_5043767996" evidence="1">
    <location>
        <begin position="21"/>
        <end position="793"/>
    </location>
</feature>
<evidence type="ECO:0000313" key="2">
    <source>
        <dbReference type="EMBL" id="MDO6578841.1"/>
    </source>
</evidence>
<accession>A0AAW7Z313</accession>
<dbReference type="Gene3D" id="2.60.40.2810">
    <property type="match status" value="1"/>
</dbReference>
<comment type="caution">
    <text evidence="2">The sequence shown here is derived from an EMBL/GenBank/DDBJ whole genome shotgun (WGS) entry which is preliminary data.</text>
</comment>
<protein>
    <submittedName>
        <fullName evidence="2">Ig-like domain-containing protein</fullName>
    </submittedName>
</protein>
<sequence>MMKKSLIALVVSAALLSACGGSDEKNQAPILTADAATTLNDSVITVDVLANDSDPDGDALTISAVGTPDIGDVVITNNTLVYTPSAQAMGDVSFSYEVTDGELSTSSTVTITNQQSVTITGIATDAPINNGEITAINDNGDVVASATTDSNGTYSLPILVSEDPGYLVLNANGVGDQAHVSLLSRVGDFLDLRALASENDTTELSDTLLLESKITHVSTALSIMYTEYVNDGGEASFNVYVAEADFEKVLGLASFIKVVADNDDFSLPDGTDTVSFFANSDENILTTIRAYLNDLGLINEDGTYADTFVDALNTARVQTLEDDTLQQSYSESSIAGKTFATYSAGAYLATKGSTVYTFNDDGTGSKSSAENYYNTFSDSVSWSVDDGVLVVVNTDATPSLEFPPSPSNYLEYFDEETVLQILAADEEGYSAQWRIEKSPVSESFELVYENGGNAIAHVSQVIELTITPAVDESYGAPKFVTEYPQTYTSIYSDTSEAISLSREDVLASPWVVAYNSEFEYSLNDSEGIPISMEGMISDYLTFNDDNTVTSRLFGTQGSWSFDSGTISLSVNGKSFTVTPFKKQNDYLIAVYEYEEAGNVIKYAADMHSIDFSLPENFDVTSTPPMVWASTLNASLFVNDLPLAEDLWSYYFDSDGTGGRVFAEIDYFEPDAPVSRFADDRALYDFQWQKEGDLLTLNGLRENSAFVFQRRFKWDLLGVTDSGLMATIEYQVGTIDYSDGYSDEPIGTVPRLNFYMPLNLEEAYPEIWANTEINGLNTPDSKNKGSVSSLKLDQ</sequence>
<dbReference type="Proteomes" id="UP001170717">
    <property type="component" value="Unassembled WGS sequence"/>
</dbReference>
<organism evidence="2 3">
    <name type="scientific">Alteromonas stellipolaris</name>
    <dbReference type="NCBI Taxonomy" id="233316"/>
    <lineage>
        <taxon>Bacteria</taxon>
        <taxon>Pseudomonadati</taxon>
        <taxon>Pseudomonadota</taxon>
        <taxon>Gammaproteobacteria</taxon>
        <taxon>Alteromonadales</taxon>
        <taxon>Alteromonadaceae</taxon>
        <taxon>Alteromonas/Salinimonas group</taxon>
        <taxon>Alteromonas</taxon>
    </lineage>
</organism>
<feature type="signal peptide" evidence="1">
    <location>
        <begin position="1"/>
        <end position="20"/>
    </location>
</feature>
<dbReference type="RefSeq" id="WP_303538769.1">
    <property type="nucleotide sequence ID" value="NZ_JAUOQI010000012.1"/>
</dbReference>
<name>A0AAW7Z313_9ALTE</name>
<gene>
    <name evidence="2" type="ORF">Q4527_15655</name>
</gene>
<dbReference type="Pfam" id="PF17963">
    <property type="entry name" value="Big_9"/>
    <property type="match status" value="1"/>
</dbReference>